<dbReference type="InterPro" id="IPR051600">
    <property type="entry name" value="Beta-PGM-like"/>
</dbReference>
<dbReference type="InterPro" id="IPR023214">
    <property type="entry name" value="HAD_sf"/>
</dbReference>
<evidence type="ECO:0000256" key="4">
    <source>
        <dbReference type="ARBA" id="ARBA00022842"/>
    </source>
</evidence>
<dbReference type="Gene3D" id="1.10.150.240">
    <property type="entry name" value="Putative phosphatase, domain 2"/>
    <property type="match status" value="1"/>
</dbReference>
<evidence type="ECO:0000256" key="3">
    <source>
        <dbReference type="ARBA" id="ARBA00022723"/>
    </source>
</evidence>
<comment type="similarity">
    <text evidence="2">Belongs to the HAD-like hydrolase superfamily. CbbY/CbbZ/Gph/YieH family.</text>
</comment>
<dbReference type="EMBL" id="FPKS01000007">
    <property type="protein sequence ID" value="SFZ75046.1"/>
    <property type="molecule type" value="Genomic_DNA"/>
</dbReference>
<dbReference type="SFLD" id="SFLDG01129">
    <property type="entry name" value="C1.5:_HAD__Beta-PGM__Phosphata"/>
    <property type="match status" value="1"/>
</dbReference>
<dbReference type="GO" id="GO:0046872">
    <property type="term" value="F:metal ion binding"/>
    <property type="evidence" value="ECO:0007669"/>
    <property type="project" value="UniProtKB-KW"/>
</dbReference>
<dbReference type="InterPro" id="IPR006439">
    <property type="entry name" value="HAD-SF_hydro_IA"/>
</dbReference>
<comment type="cofactor">
    <cofactor evidence="1">
        <name>Mg(2+)</name>
        <dbReference type="ChEBI" id="CHEBI:18420"/>
    </cofactor>
</comment>
<dbReference type="Gene3D" id="3.40.50.1000">
    <property type="entry name" value="HAD superfamily/HAD-like"/>
    <property type="match status" value="1"/>
</dbReference>
<dbReference type="PANTHER" id="PTHR46193">
    <property type="entry name" value="6-PHOSPHOGLUCONATE PHOSPHATASE"/>
    <property type="match status" value="1"/>
</dbReference>
<sequence>MNKFKAIIFDMDGVLVDTEPYYYTRRQNFLDSKGISIAHLSPLDFIGGNMRQVWYMILRDDYDKWDVPALQAEYTQYKLAHAIPYDTLLFSDAKSTLDALKAKGYKLGLASSTIKLEILRAMKLTGLLPYFEVVLSGEDFEESKPNPEIYEVAMARLGMDPKETLVIEDSEKGIAAGVDSGATVWGIRDNVFGLDQSRADELFNNLTEIASHL</sequence>
<accession>A0A1K2HE34</accession>
<dbReference type="Pfam" id="PF13419">
    <property type="entry name" value="HAD_2"/>
    <property type="match status" value="1"/>
</dbReference>
<dbReference type="SFLD" id="SFLDS00003">
    <property type="entry name" value="Haloacid_Dehalogenase"/>
    <property type="match status" value="1"/>
</dbReference>
<proteinExistence type="inferred from homology"/>
<dbReference type="AlphaFoldDB" id="A0A1K2HE34"/>
<dbReference type="InterPro" id="IPR041492">
    <property type="entry name" value="HAD_2"/>
</dbReference>
<gene>
    <name evidence="5" type="ORF">RR45_GL002012</name>
    <name evidence="6" type="ORF">SAMN02746068_01452</name>
</gene>
<reference evidence="5 8" key="1">
    <citation type="submission" date="2014-12" db="EMBL/GenBank/DDBJ databases">
        <title>Draft genome sequences of 10 type strains of Lactococcus.</title>
        <authorList>
            <person name="Sun Z."/>
            <person name="Zhong Z."/>
            <person name="Liu W."/>
            <person name="Zhang W."/>
            <person name="Zhang H."/>
        </authorList>
    </citation>
    <scope>NUCLEOTIDE SEQUENCE [LARGE SCALE GENOMIC DNA]</scope>
    <source>
        <strain evidence="5 8">DSM 22330</strain>
    </source>
</reference>
<dbReference type="GO" id="GO:0016787">
    <property type="term" value="F:hydrolase activity"/>
    <property type="evidence" value="ECO:0007669"/>
    <property type="project" value="UniProtKB-KW"/>
</dbReference>
<organism evidence="6 7">
    <name type="scientific">Pseudolactococcus chungangensis CAU 28 = DSM 22330</name>
    <dbReference type="NCBI Taxonomy" id="1122154"/>
    <lineage>
        <taxon>Bacteria</taxon>
        <taxon>Bacillati</taxon>
        <taxon>Bacillota</taxon>
        <taxon>Bacilli</taxon>
        <taxon>Lactobacillales</taxon>
        <taxon>Streptococcaceae</taxon>
        <taxon>Pseudolactococcus</taxon>
    </lineage>
</organism>
<dbReference type="Proteomes" id="UP000185655">
    <property type="component" value="Unassembled WGS sequence"/>
</dbReference>
<dbReference type="CDD" id="cd07505">
    <property type="entry name" value="HAD_BPGM-like"/>
    <property type="match status" value="1"/>
</dbReference>
<evidence type="ECO:0000256" key="2">
    <source>
        <dbReference type="ARBA" id="ARBA00006171"/>
    </source>
</evidence>
<dbReference type="InterPro" id="IPR036412">
    <property type="entry name" value="HAD-like_sf"/>
</dbReference>
<evidence type="ECO:0000256" key="1">
    <source>
        <dbReference type="ARBA" id="ARBA00001946"/>
    </source>
</evidence>
<dbReference type="STRING" id="1122154.SAMN02746068_01452"/>
<dbReference type="Proteomes" id="UP000218979">
    <property type="component" value="Unassembled WGS sequence"/>
</dbReference>
<dbReference type="OrthoDB" id="9797743at2"/>
<keyword evidence="3" id="KW-0479">Metal-binding</keyword>
<evidence type="ECO:0000313" key="5">
    <source>
        <dbReference type="EMBL" id="PCS03596.1"/>
    </source>
</evidence>
<dbReference type="InterPro" id="IPR023198">
    <property type="entry name" value="PGP-like_dom2"/>
</dbReference>
<dbReference type="NCBIfam" id="TIGR01509">
    <property type="entry name" value="HAD-SF-IA-v3"/>
    <property type="match status" value="1"/>
</dbReference>
<keyword evidence="4" id="KW-0460">Magnesium</keyword>
<dbReference type="EMBL" id="JXJT01000008">
    <property type="protein sequence ID" value="PCS03596.1"/>
    <property type="molecule type" value="Genomic_DNA"/>
</dbReference>
<evidence type="ECO:0000313" key="8">
    <source>
        <dbReference type="Proteomes" id="UP000218979"/>
    </source>
</evidence>
<dbReference type="SUPFAM" id="SSF56784">
    <property type="entry name" value="HAD-like"/>
    <property type="match status" value="1"/>
</dbReference>
<reference evidence="6 7" key="2">
    <citation type="submission" date="2016-11" db="EMBL/GenBank/DDBJ databases">
        <authorList>
            <person name="Jaros S."/>
            <person name="Januszkiewicz K."/>
            <person name="Wedrychowicz H."/>
        </authorList>
    </citation>
    <scope>NUCLEOTIDE SEQUENCE [LARGE SCALE GENOMIC DNA]</scope>
    <source>
        <strain evidence="6 7">DSM 22330</strain>
    </source>
</reference>
<dbReference type="SFLD" id="SFLDG01135">
    <property type="entry name" value="C1.5.6:_HAD__Beta-PGM__Phospha"/>
    <property type="match status" value="1"/>
</dbReference>
<protein>
    <submittedName>
        <fullName evidence="5">HAD family hydrolase</fullName>
    </submittedName>
    <submittedName>
        <fullName evidence="6">Haloacid dehalogenase superfamily, subfamily IA, variant 3 with third motif having DD or ED/haloacid dehalogenase superfamily, subfamily IA, variant 1 with third motif having Dx(3-4)D or Dx(3-4)E</fullName>
    </submittedName>
</protein>
<dbReference type="PANTHER" id="PTHR46193:SF21">
    <property type="entry name" value="SLL1138 PROTEIN"/>
    <property type="match status" value="1"/>
</dbReference>
<keyword evidence="5" id="KW-0378">Hydrolase</keyword>
<dbReference type="NCBIfam" id="TIGR01549">
    <property type="entry name" value="HAD-SF-IA-v1"/>
    <property type="match status" value="1"/>
</dbReference>
<evidence type="ECO:0000313" key="7">
    <source>
        <dbReference type="Proteomes" id="UP000185655"/>
    </source>
</evidence>
<evidence type="ECO:0000313" key="6">
    <source>
        <dbReference type="EMBL" id="SFZ75046.1"/>
    </source>
</evidence>
<name>A0A1K2HE34_9LACT</name>
<dbReference type="RefSeq" id="WP_031366741.1">
    <property type="nucleotide sequence ID" value="NZ_FPKS01000007.1"/>
</dbReference>
<keyword evidence="8" id="KW-1185">Reference proteome</keyword>